<keyword evidence="7 8" id="KW-0131">Cell cycle</keyword>
<keyword evidence="7 8" id="KW-0573">Peptidoglycan synthesis</keyword>
<dbReference type="GO" id="GO:0071555">
    <property type="term" value="P:cell wall organization"/>
    <property type="evidence" value="ECO:0007669"/>
    <property type="project" value="UniProtKB-KW"/>
</dbReference>
<dbReference type="InterPro" id="IPR013221">
    <property type="entry name" value="Mur_ligase_cen"/>
</dbReference>
<accession>A0A1F6UQY5</accession>
<dbReference type="EC" id="6.3.2.9" evidence="7 8"/>
<dbReference type="SUPFAM" id="SSF51984">
    <property type="entry name" value="MurCD N-terminal domain"/>
    <property type="match status" value="1"/>
</dbReference>
<evidence type="ECO:0000259" key="9">
    <source>
        <dbReference type="Pfam" id="PF02875"/>
    </source>
</evidence>
<comment type="similarity">
    <text evidence="7">Belongs to the MurCDEF family.</text>
</comment>
<dbReference type="InterPro" id="IPR036615">
    <property type="entry name" value="Mur_ligase_C_dom_sf"/>
</dbReference>
<sequence>MNNYKQFFKDKKITIMGLGLLGRGVGDAVFLAECGAKLTITDLKPSTALRPSLQKLRKFKNIKYVLGKHRLEDFRDKDMIIKNPAIPLDSIYIKEAKKNKIPVEMDVSLFVKLTKGVVVVGVTGTRGKSMTTMLVYEILKKNEKILKGAEVFLGGNIKGKATLPLLKKTKPGDILICELDSWQLQGFDPISLKLRETSEKGISPRISVFTSFMPDHMNYYGSTGLTTSGAMKKYFADKANIFKYQNKGDVLIVRPHVKKLIPKTLKSRLIVADVKKIAGYKFIVPGEHQRENLACAVEVAKLFKIPTAKIKKVIKNFKGLEGRLQYVRTIKGVKIYNDNNATTPEATMAGIKALFQDGKENKIILISGGADKNLDTKIFESVINTFCKAVIFIPGTGTDKLLKNHKLKIPNEKVKDLKTAVKKALKYAKAGDVILFSPAFSSFSQFANEYERGDLFMKIMKKFK</sequence>
<dbReference type="Gene3D" id="3.40.1190.10">
    <property type="entry name" value="Mur-like, catalytic domain"/>
    <property type="match status" value="1"/>
</dbReference>
<evidence type="ECO:0000313" key="12">
    <source>
        <dbReference type="Proteomes" id="UP000177869"/>
    </source>
</evidence>
<feature type="domain" description="Mur ligase central" evidence="10">
    <location>
        <begin position="122"/>
        <end position="254"/>
    </location>
</feature>
<dbReference type="GO" id="GO:0005524">
    <property type="term" value="F:ATP binding"/>
    <property type="evidence" value="ECO:0007669"/>
    <property type="project" value="UniProtKB-UniRule"/>
</dbReference>
<dbReference type="SUPFAM" id="SSF53623">
    <property type="entry name" value="MurD-like peptide ligases, catalytic domain"/>
    <property type="match status" value="1"/>
</dbReference>
<dbReference type="PANTHER" id="PTHR43692:SF1">
    <property type="entry name" value="UDP-N-ACETYLMURAMOYLALANINE--D-GLUTAMATE LIGASE"/>
    <property type="match status" value="1"/>
</dbReference>
<keyword evidence="7 8" id="KW-0132">Cell division</keyword>
<dbReference type="Proteomes" id="UP000177869">
    <property type="component" value="Unassembled WGS sequence"/>
</dbReference>
<dbReference type="EMBL" id="MFTI01000025">
    <property type="protein sequence ID" value="OGI59778.1"/>
    <property type="molecule type" value="Genomic_DNA"/>
</dbReference>
<dbReference type="InterPro" id="IPR004101">
    <property type="entry name" value="Mur_ligase_C"/>
</dbReference>
<dbReference type="UniPathway" id="UPA00219"/>
<keyword evidence="7 8" id="KW-0133">Cell shape</keyword>
<comment type="subcellular location">
    <subcellularLocation>
        <location evidence="1 7 8">Cytoplasm</location>
    </subcellularLocation>
</comment>
<protein>
    <recommendedName>
        <fullName evidence="7 8">UDP-N-acetylmuramoylalanine--D-glutamate ligase</fullName>
        <ecNumber evidence="7 8">6.3.2.9</ecNumber>
    </recommendedName>
    <alternativeName>
        <fullName evidence="7">D-glutamic acid-adding enzyme</fullName>
    </alternativeName>
    <alternativeName>
        <fullName evidence="7">UDP-N-acetylmuramoyl-L-alanyl-D-glutamate synthetase</fullName>
    </alternativeName>
</protein>
<dbReference type="Pfam" id="PF21799">
    <property type="entry name" value="MurD-like_N"/>
    <property type="match status" value="1"/>
</dbReference>
<dbReference type="AlphaFoldDB" id="A0A1F6UQY5"/>
<dbReference type="PANTHER" id="PTHR43692">
    <property type="entry name" value="UDP-N-ACETYLMURAMOYLALANINE--D-GLUTAMATE LIGASE"/>
    <property type="match status" value="1"/>
</dbReference>
<evidence type="ECO:0000256" key="8">
    <source>
        <dbReference type="RuleBase" id="RU003664"/>
    </source>
</evidence>
<reference evidence="11 12" key="1">
    <citation type="journal article" date="2016" name="Nat. Commun.">
        <title>Thousands of microbial genomes shed light on interconnected biogeochemical processes in an aquifer system.</title>
        <authorList>
            <person name="Anantharaman K."/>
            <person name="Brown C.T."/>
            <person name="Hug L.A."/>
            <person name="Sharon I."/>
            <person name="Castelle C.J."/>
            <person name="Probst A.J."/>
            <person name="Thomas B.C."/>
            <person name="Singh A."/>
            <person name="Wilkins M.J."/>
            <person name="Karaoz U."/>
            <person name="Brodie E.L."/>
            <person name="Williams K.H."/>
            <person name="Hubbard S.S."/>
            <person name="Banfield J.F."/>
        </authorList>
    </citation>
    <scope>NUCLEOTIDE SEQUENCE [LARGE SCALE GENOMIC DNA]</scope>
</reference>
<evidence type="ECO:0000313" key="11">
    <source>
        <dbReference type="EMBL" id="OGI59778.1"/>
    </source>
</evidence>
<name>A0A1F6UQY5_9BACT</name>
<evidence type="ECO:0000256" key="7">
    <source>
        <dbReference type="HAMAP-Rule" id="MF_00639"/>
    </source>
</evidence>
<keyword evidence="3 7" id="KW-0963">Cytoplasm</keyword>
<dbReference type="GO" id="GO:0005737">
    <property type="term" value="C:cytoplasm"/>
    <property type="evidence" value="ECO:0007669"/>
    <property type="project" value="UniProtKB-SubCell"/>
</dbReference>
<dbReference type="Pfam" id="PF08245">
    <property type="entry name" value="Mur_ligase_M"/>
    <property type="match status" value="1"/>
</dbReference>
<comment type="function">
    <text evidence="7 8">Cell wall formation. Catalyzes the addition of glutamate to the nucleotide precursor UDP-N-acetylmuramoyl-L-alanine (UMA).</text>
</comment>
<comment type="catalytic activity">
    <reaction evidence="7 8">
        <text>UDP-N-acetyl-alpha-D-muramoyl-L-alanine + D-glutamate + ATP = UDP-N-acetyl-alpha-D-muramoyl-L-alanyl-D-glutamate + ADP + phosphate + H(+)</text>
        <dbReference type="Rhea" id="RHEA:16429"/>
        <dbReference type="ChEBI" id="CHEBI:15378"/>
        <dbReference type="ChEBI" id="CHEBI:29986"/>
        <dbReference type="ChEBI" id="CHEBI:30616"/>
        <dbReference type="ChEBI" id="CHEBI:43474"/>
        <dbReference type="ChEBI" id="CHEBI:83898"/>
        <dbReference type="ChEBI" id="CHEBI:83900"/>
        <dbReference type="ChEBI" id="CHEBI:456216"/>
        <dbReference type="EC" id="6.3.2.9"/>
    </reaction>
</comment>
<evidence type="ECO:0000256" key="6">
    <source>
        <dbReference type="ARBA" id="ARBA00022840"/>
    </source>
</evidence>
<comment type="caution">
    <text evidence="11">The sequence shown here is derived from an EMBL/GenBank/DDBJ whole genome shotgun (WGS) entry which is preliminary data.</text>
</comment>
<dbReference type="STRING" id="1801732.A2814_00305"/>
<gene>
    <name evidence="7" type="primary">murD</name>
    <name evidence="11" type="ORF">A2814_00305</name>
</gene>
<evidence type="ECO:0000256" key="2">
    <source>
        <dbReference type="ARBA" id="ARBA00004752"/>
    </source>
</evidence>
<dbReference type="InterPro" id="IPR005762">
    <property type="entry name" value="MurD"/>
</dbReference>
<evidence type="ECO:0000256" key="1">
    <source>
        <dbReference type="ARBA" id="ARBA00004496"/>
    </source>
</evidence>
<feature type="domain" description="Mur ligase C-terminal" evidence="9">
    <location>
        <begin position="322"/>
        <end position="439"/>
    </location>
</feature>
<evidence type="ECO:0000256" key="5">
    <source>
        <dbReference type="ARBA" id="ARBA00022741"/>
    </source>
</evidence>
<dbReference type="GO" id="GO:0051301">
    <property type="term" value="P:cell division"/>
    <property type="evidence" value="ECO:0007669"/>
    <property type="project" value="UniProtKB-KW"/>
</dbReference>
<dbReference type="GO" id="GO:0009252">
    <property type="term" value="P:peptidoglycan biosynthetic process"/>
    <property type="evidence" value="ECO:0007669"/>
    <property type="project" value="UniProtKB-UniRule"/>
</dbReference>
<keyword evidence="6 7" id="KW-0067">ATP-binding</keyword>
<keyword evidence="7 8" id="KW-0961">Cell wall biogenesis/degradation</keyword>
<proteinExistence type="inferred from homology"/>
<evidence type="ECO:0000256" key="3">
    <source>
        <dbReference type="ARBA" id="ARBA00022490"/>
    </source>
</evidence>
<dbReference type="Gene3D" id="3.40.50.720">
    <property type="entry name" value="NAD(P)-binding Rossmann-like Domain"/>
    <property type="match status" value="1"/>
</dbReference>
<dbReference type="GO" id="GO:0008360">
    <property type="term" value="P:regulation of cell shape"/>
    <property type="evidence" value="ECO:0007669"/>
    <property type="project" value="UniProtKB-KW"/>
</dbReference>
<dbReference type="GO" id="GO:0008764">
    <property type="term" value="F:UDP-N-acetylmuramoylalanine-D-glutamate ligase activity"/>
    <property type="evidence" value="ECO:0007669"/>
    <property type="project" value="UniProtKB-UniRule"/>
</dbReference>
<dbReference type="Pfam" id="PF02875">
    <property type="entry name" value="Mur_ligase_C"/>
    <property type="match status" value="1"/>
</dbReference>
<comment type="caution">
    <text evidence="7">Lacks conserved residue(s) required for the propagation of feature annotation.</text>
</comment>
<keyword evidence="5 7" id="KW-0547">Nucleotide-binding</keyword>
<keyword evidence="4 7" id="KW-0436">Ligase</keyword>
<organism evidence="11 12">
    <name type="scientific">Candidatus Nomurabacteria bacterium RIFCSPHIGHO2_01_FULL_38_19</name>
    <dbReference type="NCBI Taxonomy" id="1801732"/>
    <lineage>
        <taxon>Bacteria</taxon>
        <taxon>Candidatus Nomuraibacteriota</taxon>
    </lineage>
</organism>
<evidence type="ECO:0000259" key="10">
    <source>
        <dbReference type="Pfam" id="PF08245"/>
    </source>
</evidence>
<dbReference type="SUPFAM" id="SSF53244">
    <property type="entry name" value="MurD-like peptide ligases, peptide-binding domain"/>
    <property type="match status" value="1"/>
</dbReference>
<comment type="pathway">
    <text evidence="2 7 8">Cell wall biogenesis; peptidoglycan biosynthesis.</text>
</comment>
<dbReference type="Gene3D" id="3.90.190.20">
    <property type="entry name" value="Mur ligase, C-terminal domain"/>
    <property type="match status" value="1"/>
</dbReference>
<evidence type="ECO:0000256" key="4">
    <source>
        <dbReference type="ARBA" id="ARBA00022598"/>
    </source>
</evidence>
<dbReference type="NCBIfam" id="TIGR01087">
    <property type="entry name" value="murD"/>
    <property type="match status" value="1"/>
</dbReference>
<dbReference type="HAMAP" id="MF_00639">
    <property type="entry name" value="MurD"/>
    <property type="match status" value="1"/>
</dbReference>
<dbReference type="InterPro" id="IPR036565">
    <property type="entry name" value="Mur-like_cat_sf"/>
</dbReference>